<name>A0AAE1UVR7_9SOLA</name>
<sequence>MGNAMASSKPSYTQILVASSIGIILAAAVHYRLKKIRDQKIVPRTKVTNTGQILRPNVVADALSHRSMGNLGFLGQKKRVGQRALPVSKLRSSMVGLR</sequence>
<feature type="transmembrane region" description="Helical" evidence="1">
    <location>
        <begin position="12"/>
        <end position="31"/>
    </location>
</feature>
<dbReference type="AlphaFoldDB" id="A0AAE1UVR7"/>
<protein>
    <submittedName>
        <fullName evidence="2">Uncharacterized protein</fullName>
    </submittedName>
</protein>
<evidence type="ECO:0000256" key="1">
    <source>
        <dbReference type="SAM" id="Phobius"/>
    </source>
</evidence>
<accession>A0AAE1UVR7</accession>
<keyword evidence="1" id="KW-0812">Transmembrane</keyword>
<organism evidence="2 3">
    <name type="scientific">Anisodus tanguticus</name>
    <dbReference type="NCBI Taxonomy" id="243964"/>
    <lineage>
        <taxon>Eukaryota</taxon>
        <taxon>Viridiplantae</taxon>
        <taxon>Streptophyta</taxon>
        <taxon>Embryophyta</taxon>
        <taxon>Tracheophyta</taxon>
        <taxon>Spermatophyta</taxon>
        <taxon>Magnoliopsida</taxon>
        <taxon>eudicotyledons</taxon>
        <taxon>Gunneridae</taxon>
        <taxon>Pentapetalae</taxon>
        <taxon>asterids</taxon>
        <taxon>lamiids</taxon>
        <taxon>Solanales</taxon>
        <taxon>Solanaceae</taxon>
        <taxon>Solanoideae</taxon>
        <taxon>Hyoscyameae</taxon>
        <taxon>Anisodus</taxon>
    </lineage>
</organism>
<comment type="caution">
    <text evidence="2">The sequence shown here is derived from an EMBL/GenBank/DDBJ whole genome shotgun (WGS) entry which is preliminary data.</text>
</comment>
<gene>
    <name evidence="2" type="ORF">RND71_035333</name>
</gene>
<keyword evidence="3" id="KW-1185">Reference proteome</keyword>
<reference evidence="2" key="1">
    <citation type="submission" date="2023-12" db="EMBL/GenBank/DDBJ databases">
        <title>Genome assembly of Anisodus tanguticus.</title>
        <authorList>
            <person name="Wang Y.-J."/>
        </authorList>
    </citation>
    <scope>NUCLEOTIDE SEQUENCE</scope>
    <source>
        <strain evidence="2">KB-2021</strain>
        <tissue evidence="2">Leaf</tissue>
    </source>
</reference>
<dbReference type="Proteomes" id="UP001291623">
    <property type="component" value="Unassembled WGS sequence"/>
</dbReference>
<evidence type="ECO:0000313" key="3">
    <source>
        <dbReference type="Proteomes" id="UP001291623"/>
    </source>
</evidence>
<keyword evidence="1" id="KW-0472">Membrane</keyword>
<dbReference type="EMBL" id="JAVYJV010000019">
    <property type="protein sequence ID" value="KAK4345157.1"/>
    <property type="molecule type" value="Genomic_DNA"/>
</dbReference>
<proteinExistence type="predicted"/>
<keyword evidence="1" id="KW-1133">Transmembrane helix</keyword>
<evidence type="ECO:0000313" key="2">
    <source>
        <dbReference type="EMBL" id="KAK4345157.1"/>
    </source>
</evidence>